<evidence type="ECO:0000256" key="1">
    <source>
        <dbReference type="ARBA" id="ARBA00023002"/>
    </source>
</evidence>
<comment type="caution">
    <text evidence="2">The sequence shown here is derived from an EMBL/GenBank/DDBJ whole genome shotgun (WGS) entry which is preliminary data.</text>
</comment>
<dbReference type="PANTHER" id="PTHR43639">
    <property type="entry name" value="OXIDOREDUCTASE, SHORT-CHAIN DEHYDROGENASE/REDUCTASE FAMILY (AFU_ORTHOLOGUE AFUA_5G02870)"/>
    <property type="match status" value="1"/>
</dbReference>
<reference evidence="2 3" key="1">
    <citation type="journal article" date="2020" name="Microorganisms">
        <title>Reliable Identification of Environmental Pseudomonas Isolates Using the rpoD Gene.</title>
        <authorList>
            <consortium name="The Broad Institute Genome Sequencing Platform"/>
            <person name="Girard L."/>
            <person name="Lood C."/>
            <person name="Rokni-Zadeh H."/>
            <person name="van Noort V."/>
            <person name="Lavigne R."/>
            <person name="De Mot R."/>
        </authorList>
    </citation>
    <scope>NUCLEOTIDE SEQUENCE [LARGE SCALE GENOMIC DNA]</scope>
    <source>
        <strain evidence="2 3">RW7P2</strain>
    </source>
</reference>
<gene>
    <name evidence="2" type="ORF">HU747_08415</name>
</gene>
<dbReference type="PROSITE" id="PS00061">
    <property type="entry name" value="ADH_SHORT"/>
    <property type="match status" value="1"/>
</dbReference>
<keyword evidence="3" id="KW-1185">Reference proteome</keyword>
<dbReference type="SUPFAM" id="SSF51735">
    <property type="entry name" value="NAD(P)-binding Rossmann-fold domains"/>
    <property type="match status" value="1"/>
</dbReference>
<dbReference type="InterPro" id="IPR036291">
    <property type="entry name" value="NAD(P)-bd_dom_sf"/>
</dbReference>
<accession>A0ABR6V5V3</accession>
<dbReference type="InterPro" id="IPR020904">
    <property type="entry name" value="Sc_DH/Rdtase_CS"/>
</dbReference>
<keyword evidence="1" id="KW-0560">Oxidoreductase</keyword>
<evidence type="ECO:0000313" key="2">
    <source>
        <dbReference type="EMBL" id="MBC3475625.1"/>
    </source>
</evidence>
<evidence type="ECO:0000313" key="3">
    <source>
        <dbReference type="Proteomes" id="UP000628086"/>
    </source>
</evidence>
<name>A0ABR6V5V3_9PSED</name>
<dbReference type="Gene3D" id="3.40.50.720">
    <property type="entry name" value="NAD(P)-binding Rossmann-like Domain"/>
    <property type="match status" value="1"/>
</dbReference>
<dbReference type="PRINTS" id="PR00081">
    <property type="entry name" value="GDHRDH"/>
</dbReference>
<dbReference type="RefSeq" id="WP_186598479.1">
    <property type="nucleotide sequence ID" value="NZ_JABWRS010000005.1"/>
</dbReference>
<dbReference type="PRINTS" id="PR00080">
    <property type="entry name" value="SDRFAMILY"/>
</dbReference>
<sequence>MRNSPVAIVTGGGTGIGAATASALITAGWNVVICGRRLEPLKKVAEETGAFPVVADTSSENDINQLVETTVERFGALDGLVLNAGIVRVGQVGVLSNTDWEDMVRTNLTGPFQLLRVAIPHLIAARGAIVGVGSAAALRATGEIPGYNATKAGLCMLMQSVAIDYGPQGVRANTVCPGWVRTEMADMELGEYGATLGLNREQAYTRATSFVPTRRPANASEVADVIAWLLSGKASYVNAAVIPVDGGMIAGDPGSIALDPRISVGNI</sequence>
<dbReference type="PANTHER" id="PTHR43639:SF9">
    <property type="entry name" value="BLL5898 PROTEIN"/>
    <property type="match status" value="1"/>
</dbReference>
<dbReference type="EMBL" id="JABWRS010000005">
    <property type="protein sequence ID" value="MBC3475625.1"/>
    <property type="molecule type" value="Genomic_DNA"/>
</dbReference>
<dbReference type="Proteomes" id="UP000628086">
    <property type="component" value="Unassembled WGS sequence"/>
</dbReference>
<dbReference type="InterPro" id="IPR002347">
    <property type="entry name" value="SDR_fam"/>
</dbReference>
<dbReference type="CDD" id="cd05233">
    <property type="entry name" value="SDR_c"/>
    <property type="match status" value="1"/>
</dbReference>
<dbReference type="Pfam" id="PF13561">
    <property type="entry name" value="adh_short_C2"/>
    <property type="match status" value="1"/>
</dbReference>
<organism evidence="2 3">
    <name type="scientific">Pseudomonas taiwanensis</name>
    <dbReference type="NCBI Taxonomy" id="470150"/>
    <lineage>
        <taxon>Bacteria</taxon>
        <taxon>Pseudomonadati</taxon>
        <taxon>Pseudomonadota</taxon>
        <taxon>Gammaproteobacteria</taxon>
        <taxon>Pseudomonadales</taxon>
        <taxon>Pseudomonadaceae</taxon>
        <taxon>Pseudomonas</taxon>
    </lineage>
</organism>
<protein>
    <submittedName>
        <fullName evidence="2">SDR family oxidoreductase</fullName>
    </submittedName>
</protein>
<proteinExistence type="predicted"/>